<feature type="non-terminal residue" evidence="5">
    <location>
        <position position="1"/>
    </location>
</feature>
<dbReference type="Pfam" id="PF04424">
    <property type="entry name" value="MINDY_DUB"/>
    <property type="match status" value="1"/>
</dbReference>
<evidence type="ECO:0000256" key="2">
    <source>
        <dbReference type="RuleBase" id="RU367139"/>
    </source>
</evidence>
<name>A0AAV2ILI8_LYMST</name>
<dbReference type="InterPro" id="IPR007518">
    <property type="entry name" value="MINDY"/>
</dbReference>
<feature type="compositionally biased region" description="Basic and acidic residues" evidence="3">
    <location>
        <begin position="201"/>
        <end position="218"/>
    </location>
</feature>
<dbReference type="GO" id="GO:0036435">
    <property type="term" value="F:K48-linked polyubiquitin modification-dependent protein binding"/>
    <property type="evidence" value="ECO:0007669"/>
    <property type="project" value="UniProtKB-UniRule"/>
</dbReference>
<evidence type="ECO:0000313" key="6">
    <source>
        <dbReference type="Proteomes" id="UP001497497"/>
    </source>
</evidence>
<dbReference type="Proteomes" id="UP001497497">
    <property type="component" value="Unassembled WGS sequence"/>
</dbReference>
<organism evidence="5 6">
    <name type="scientific">Lymnaea stagnalis</name>
    <name type="common">Great pond snail</name>
    <name type="synonym">Helix stagnalis</name>
    <dbReference type="NCBI Taxonomy" id="6523"/>
    <lineage>
        <taxon>Eukaryota</taxon>
        <taxon>Metazoa</taxon>
        <taxon>Spiralia</taxon>
        <taxon>Lophotrochozoa</taxon>
        <taxon>Mollusca</taxon>
        <taxon>Gastropoda</taxon>
        <taxon>Heterobranchia</taxon>
        <taxon>Euthyneura</taxon>
        <taxon>Panpulmonata</taxon>
        <taxon>Hygrophila</taxon>
        <taxon>Lymnaeoidea</taxon>
        <taxon>Lymnaeidae</taxon>
        <taxon>Lymnaea</taxon>
    </lineage>
</organism>
<feature type="compositionally biased region" description="Low complexity" evidence="3">
    <location>
        <begin position="612"/>
        <end position="623"/>
    </location>
</feature>
<dbReference type="GO" id="GO:0005829">
    <property type="term" value="C:cytosol"/>
    <property type="evidence" value="ECO:0007669"/>
    <property type="project" value="TreeGrafter"/>
</dbReference>
<dbReference type="GO" id="GO:1990380">
    <property type="term" value="F:K48-linked deubiquitinase activity"/>
    <property type="evidence" value="ECO:0007669"/>
    <property type="project" value="UniProtKB-UniRule"/>
</dbReference>
<feature type="compositionally biased region" description="Polar residues" evidence="3">
    <location>
        <begin position="72"/>
        <end position="93"/>
    </location>
</feature>
<feature type="compositionally biased region" description="Polar residues" evidence="3">
    <location>
        <begin position="577"/>
        <end position="590"/>
    </location>
</feature>
<keyword evidence="2" id="KW-0645">Protease</keyword>
<feature type="region of interest" description="Disordered" evidence="3">
    <location>
        <begin position="577"/>
        <end position="633"/>
    </location>
</feature>
<keyword evidence="6" id="KW-1185">Reference proteome</keyword>
<feature type="compositionally biased region" description="Basic and acidic residues" evidence="3">
    <location>
        <begin position="135"/>
        <end position="146"/>
    </location>
</feature>
<gene>
    <name evidence="5" type="ORF">GSLYS_00021343001</name>
</gene>
<sequence length="633" mass="69548">VLGQTVVSKNYIRTNGRLIDIKDKMDENPDDQAAPPGPHPTGRDESTSELVSQAADASVLSRTVHDEKSTSEEQNLNASADAKSSLTLFQTQPLEALEPNTGLDQADLTKTSAISHETKLNKLENDSPSEQVHLNLEEKKHQHPEAIEVMPAPSSTLAEEQVSGPDKKSSSASSPNSGSTSGLDSGVSPDDSSPDTAKSNVEMKSHADEVQTADKPKSVEVGPLETVDQSESPCHTQPNLSPDANTSVSETQVTVSDLDSPPAEASASASNVDQESVYYIKWITFGQANVPIITQNENGPCPLLAIMNVLLLKGKVKLAPMIEMVTSEQLMTYLGDCIFENMPQNLSTTSQANYEQNMQDAMSVMYKLQTGLDVNVKFTGVADFEYTPELIIFDLLEISLYHGWLVDPQDPDTVQAVNQDSYNQLVEKIILLKHSDKEENITQALIAEQFLERSASQLTYHGLCELSSVVKEKELCVFFRNNHFSTLHKQNNELFQLVTDQGFLTESNVVWETLSTVDGDCHFTDATFRTYTKPPASIDPIPDPSVAVGSPEQIDHDYQVALFLQEEASSALNPTWASGFQQEPTAPYTQTDHDLAMRLQEEEDRRERAEQQQRPQQASAPQPSHGRVPPVDP</sequence>
<evidence type="ECO:0000256" key="1">
    <source>
        <dbReference type="ARBA" id="ARBA00006616"/>
    </source>
</evidence>
<feature type="compositionally biased region" description="Basic and acidic residues" evidence="3">
    <location>
        <begin position="116"/>
        <end position="125"/>
    </location>
</feature>
<comment type="caution">
    <text evidence="5">The sequence shown here is derived from an EMBL/GenBank/DDBJ whole genome shotgun (WGS) entry which is preliminary data.</text>
</comment>
<keyword evidence="2" id="KW-0378">Hydrolase</keyword>
<protein>
    <recommendedName>
        <fullName evidence="2">Ubiquitin carboxyl-terminal hydrolase</fullName>
        <ecNumber evidence="2">3.4.19.12</ecNumber>
    </recommendedName>
</protein>
<feature type="compositionally biased region" description="Polar residues" evidence="3">
    <location>
        <begin position="227"/>
        <end position="257"/>
    </location>
</feature>
<feature type="compositionally biased region" description="Basic and acidic residues" evidence="3">
    <location>
        <begin position="591"/>
        <end position="611"/>
    </location>
</feature>
<keyword evidence="2" id="KW-0833">Ubl conjugation pathway</keyword>
<evidence type="ECO:0000259" key="4">
    <source>
        <dbReference type="Pfam" id="PF04424"/>
    </source>
</evidence>
<evidence type="ECO:0000256" key="3">
    <source>
        <dbReference type="SAM" id="MobiDB-lite"/>
    </source>
</evidence>
<dbReference type="EMBL" id="CAXITT010001147">
    <property type="protein sequence ID" value="CAL1548026.1"/>
    <property type="molecule type" value="Genomic_DNA"/>
</dbReference>
<proteinExistence type="inferred from homology"/>
<dbReference type="PANTHER" id="PTHR18063:SF6">
    <property type="entry name" value="UBIQUITIN CARBOXYL-TERMINAL HYDROLASE"/>
    <property type="match status" value="1"/>
</dbReference>
<feature type="compositionally biased region" description="Low complexity" evidence="3">
    <location>
        <begin position="170"/>
        <end position="195"/>
    </location>
</feature>
<dbReference type="EC" id="3.4.19.12" evidence="2"/>
<dbReference type="InterPro" id="IPR033979">
    <property type="entry name" value="MINDY_domain"/>
</dbReference>
<feature type="non-terminal residue" evidence="5">
    <location>
        <position position="633"/>
    </location>
</feature>
<feature type="domain" description="MINDY deubiquitinase" evidence="4">
    <location>
        <begin position="277"/>
        <end position="528"/>
    </location>
</feature>
<dbReference type="GO" id="GO:0006508">
    <property type="term" value="P:proteolysis"/>
    <property type="evidence" value="ECO:0007669"/>
    <property type="project" value="UniProtKB-KW"/>
</dbReference>
<comment type="catalytic activity">
    <reaction evidence="2">
        <text>Thiol-dependent hydrolysis of ester, thioester, amide, peptide and isopeptide bonds formed by the C-terminal Gly of ubiquitin (a 76-residue protein attached to proteins as an intracellular targeting signal).</text>
        <dbReference type="EC" id="3.4.19.12"/>
    </reaction>
</comment>
<dbReference type="GO" id="GO:0140934">
    <property type="term" value="F:histone deubiquitinase activity"/>
    <property type="evidence" value="ECO:0007669"/>
    <property type="project" value="UniProtKB-UniRule"/>
</dbReference>
<comment type="similarity">
    <text evidence="1 2">Belongs to the MINDY deubiquitinase family. FAM63 subfamily.</text>
</comment>
<dbReference type="AlphaFoldDB" id="A0AAV2ILI8"/>
<dbReference type="GO" id="GO:0071944">
    <property type="term" value="C:cell periphery"/>
    <property type="evidence" value="ECO:0007669"/>
    <property type="project" value="TreeGrafter"/>
</dbReference>
<reference evidence="5 6" key="1">
    <citation type="submission" date="2024-04" db="EMBL/GenBank/DDBJ databases">
        <authorList>
            <consortium name="Genoscope - CEA"/>
            <person name="William W."/>
        </authorList>
    </citation>
    <scope>NUCLEOTIDE SEQUENCE [LARGE SCALE GENOMIC DNA]</scope>
</reference>
<dbReference type="GO" id="GO:0071108">
    <property type="term" value="P:protein K48-linked deubiquitination"/>
    <property type="evidence" value="ECO:0007669"/>
    <property type="project" value="TreeGrafter"/>
</dbReference>
<dbReference type="GO" id="GO:0004843">
    <property type="term" value="F:cysteine-type deubiquitinase activity"/>
    <property type="evidence" value="ECO:0007669"/>
    <property type="project" value="UniProtKB-UniRule"/>
</dbReference>
<evidence type="ECO:0000313" key="5">
    <source>
        <dbReference type="EMBL" id="CAL1548026.1"/>
    </source>
</evidence>
<keyword evidence="2" id="KW-0788">Thiol protease</keyword>
<dbReference type="PANTHER" id="PTHR18063">
    <property type="entry name" value="NF-E2 INDUCIBLE PROTEIN"/>
    <property type="match status" value="1"/>
</dbReference>
<comment type="function">
    <text evidence="2">Hydrolase that can specifically remove 'Lys-48'-linked conjugated ubiquitin from proteins. Has exodeubiquitinase activity and has a preference for long polyubiquitin chains. May play a regulatory role at the level of protein turnover.</text>
</comment>
<feature type="region of interest" description="Disordered" evidence="3">
    <location>
        <begin position="20"/>
        <end position="270"/>
    </location>
</feature>
<accession>A0AAV2ILI8</accession>
<dbReference type="GO" id="GO:0016807">
    <property type="term" value="F:cysteine-type carboxypeptidase activity"/>
    <property type="evidence" value="ECO:0007669"/>
    <property type="project" value="TreeGrafter"/>
</dbReference>
<feature type="compositionally biased region" description="Low complexity" evidence="3">
    <location>
        <begin position="260"/>
        <end position="270"/>
    </location>
</feature>